<evidence type="ECO:0000313" key="3">
    <source>
        <dbReference type="Proteomes" id="UP000198988"/>
    </source>
</evidence>
<sequence length="43" mass="4912">MILAFILPTLILINLILKMVLCILIINQKCWALPTIKSLIIFC</sequence>
<protein>
    <submittedName>
        <fullName evidence="2">Uncharacterized protein</fullName>
    </submittedName>
</protein>
<dbReference type="Proteomes" id="UP000198988">
    <property type="component" value="Unassembled WGS sequence"/>
</dbReference>
<dbReference type="EMBL" id="CDSC02000208">
    <property type="protein sequence ID" value="SEH79214.1"/>
    <property type="molecule type" value="Genomic_DNA"/>
</dbReference>
<organism evidence="2 3">
    <name type="scientific">Bathymodiolus azoricus thioautotrophic gill symbiont</name>
    <dbReference type="NCBI Taxonomy" id="235205"/>
    <lineage>
        <taxon>Bacteria</taxon>
        <taxon>Pseudomonadati</taxon>
        <taxon>Pseudomonadota</taxon>
        <taxon>Gammaproteobacteria</taxon>
        <taxon>sulfur-oxidizing symbionts</taxon>
    </lineage>
</organism>
<proteinExistence type="predicted"/>
<evidence type="ECO:0000256" key="1">
    <source>
        <dbReference type="SAM" id="Phobius"/>
    </source>
</evidence>
<keyword evidence="1" id="KW-1133">Transmembrane helix</keyword>
<evidence type="ECO:0000313" key="2">
    <source>
        <dbReference type="EMBL" id="SEH79214.1"/>
    </source>
</evidence>
<reference evidence="3" key="1">
    <citation type="submission" date="2016-06" db="EMBL/GenBank/DDBJ databases">
        <authorList>
            <person name="Petersen J."/>
            <person name="Sayavedra L."/>
        </authorList>
    </citation>
    <scope>NUCLEOTIDE SEQUENCE [LARGE SCALE GENOMIC DNA]</scope>
    <source>
        <strain evidence="3">BazSymA</strain>
    </source>
</reference>
<accession>A0A1H6L4J1</accession>
<name>A0A1H6L4J1_9GAMM</name>
<keyword evidence="1" id="KW-0812">Transmembrane</keyword>
<dbReference type="AlphaFoldDB" id="A0A1H6L4J1"/>
<gene>
    <name evidence="2" type="ORF">BAZSYMA_ACONTIG268170_1</name>
</gene>
<feature type="transmembrane region" description="Helical" evidence="1">
    <location>
        <begin position="6"/>
        <end position="27"/>
    </location>
</feature>
<keyword evidence="1" id="KW-0472">Membrane</keyword>